<comment type="catalytic activity">
    <reaction evidence="10">
        <text>uridine + ATP = UMP + ADP + H(+)</text>
        <dbReference type="Rhea" id="RHEA:16825"/>
        <dbReference type="ChEBI" id="CHEBI:15378"/>
        <dbReference type="ChEBI" id="CHEBI:16704"/>
        <dbReference type="ChEBI" id="CHEBI:30616"/>
        <dbReference type="ChEBI" id="CHEBI:57865"/>
        <dbReference type="ChEBI" id="CHEBI:456216"/>
        <dbReference type="EC" id="2.7.1.48"/>
    </reaction>
</comment>
<dbReference type="FunFam" id="3.40.50.300:FF:000339">
    <property type="entry name" value="Uridine kinase"/>
    <property type="match status" value="1"/>
</dbReference>
<evidence type="ECO:0000256" key="6">
    <source>
        <dbReference type="ARBA" id="ARBA00022741"/>
    </source>
</evidence>
<evidence type="ECO:0000256" key="5">
    <source>
        <dbReference type="ARBA" id="ARBA00022679"/>
    </source>
</evidence>
<feature type="domain" description="Phosphoribosyltransferase" evidence="12">
    <location>
        <begin position="299"/>
        <end position="428"/>
    </location>
</feature>
<evidence type="ECO:0000256" key="3">
    <source>
        <dbReference type="ARBA" id="ARBA00008173"/>
    </source>
</evidence>
<dbReference type="NCBIfam" id="NF004018">
    <property type="entry name" value="PRK05480.1"/>
    <property type="match status" value="1"/>
</dbReference>
<feature type="domain" description="Phosphoribulokinase/uridine kinase" evidence="11">
    <location>
        <begin position="81"/>
        <end position="270"/>
    </location>
</feature>
<evidence type="ECO:0000256" key="4">
    <source>
        <dbReference type="ARBA" id="ARBA00010723"/>
    </source>
</evidence>
<dbReference type="InterPro" id="IPR006083">
    <property type="entry name" value="PRK/URK"/>
</dbReference>
<keyword evidence="7 10" id="KW-0418">Kinase</keyword>
<dbReference type="GO" id="GO:0043771">
    <property type="term" value="F:cytidine kinase activity"/>
    <property type="evidence" value="ECO:0007669"/>
    <property type="project" value="RHEA"/>
</dbReference>
<evidence type="ECO:0000259" key="11">
    <source>
        <dbReference type="Pfam" id="PF00485"/>
    </source>
</evidence>
<comment type="similarity">
    <text evidence="10">Belongs to the uridine kinase family.</text>
</comment>
<dbReference type="PRINTS" id="PR00988">
    <property type="entry name" value="URIDINKINASE"/>
</dbReference>
<feature type="domain" description="Phosphoribosyltransferase" evidence="12">
    <location>
        <begin position="589"/>
        <end position="663"/>
    </location>
</feature>
<dbReference type="Pfam" id="PF14681">
    <property type="entry name" value="UPRTase"/>
    <property type="match status" value="2"/>
</dbReference>
<dbReference type="Gene3D" id="3.40.50.2020">
    <property type="match status" value="2"/>
</dbReference>
<comment type="pathway">
    <text evidence="1 10">Pyrimidine metabolism; UMP biosynthesis via salvage pathway; UMP from uridine: step 1/1.</text>
</comment>
<gene>
    <name evidence="13" type="primary">UKL2_2</name>
    <name evidence="13" type="ORF">Zm00014a_026161</name>
</gene>
<sequence length="665" mass="73330">MPDKAVDDVMEAAVGAHFSGLRLEALRLSTSAPSSPSSSPAAAAHTHSNGAVYANGTTELPSPAAARQPFVIEFLLDFLKGVSGGTASGKTTVCDMIIQQLHDHRVVLVNQDSFYRGLTAEESAHAQDYNFDHPDAFDTEQLLECMGQLKCAQPVNVPIYDFKKHRRCSESFRKEARVIVNASDVIILEGILVFHDQRVRNLMDMKIFVDTDADIRLARRIRRDTVERGRDISSVLDQYGRFVKPAFDDFVLPSKKYADVIIPRGGDNHVAVDLIVQHIRTKLGQHDLCKIYPNVHVVQSTFQIRGMHTLIRDRDITTPDFVFYSDRLIRLVVEHGLGHLPFTEKQVITPTGSVYMGVDFCKKLCGVSIVRSGESMENALRACCKGIKIGKILIHRVGDNGQQLVYHKLPMDIAERHVLLLDPVLGTVGGLPAPSPSYGLWVVLAPAGRSKGSNISGALRRALSSSAHVGGPGLPSWTPDLVFPTSVKKAGLATPLLPRCRACGGAQLGCARASAQHCHSPVGGMAELMAKAWVMTSADATSSLEASFRTFATSHRWILRVKTRPTFGWRRRRRWRDNLLEGDIKQIQRGNSVAQAIDLLIRKGVPEDRIIFLNLISAPEGIQCICKRFPSLKIVTSEIDYGLNEEFRVIPGLGEYGDRYFGTDN</sequence>
<proteinExistence type="inferred from homology"/>
<dbReference type="EC" id="2.7.1.48" evidence="10"/>
<dbReference type="EMBL" id="NCVQ01000003">
    <property type="protein sequence ID" value="PWZ37650.1"/>
    <property type="molecule type" value="Genomic_DNA"/>
</dbReference>
<dbReference type="Proteomes" id="UP000251960">
    <property type="component" value="Chromosome 2"/>
</dbReference>
<dbReference type="SUPFAM" id="SSF52540">
    <property type="entry name" value="P-loop containing nucleoside triphosphate hydrolases"/>
    <property type="match status" value="1"/>
</dbReference>
<dbReference type="GO" id="GO:0004849">
    <property type="term" value="F:uridine kinase activity"/>
    <property type="evidence" value="ECO:0007669"/>
    <property type="project" value="UniProtKB-EC"/>
</dbReference>
<dbReference type="UniPathway" id="UPA00574">
    <property type="reaction ID" value="UER00637"/>
</dbReference>
<dbReference type="NCBIfam" id="TIGR00235">
    <property type="entry name" value="udk"/>
    <property type="match status" value="1"/>
</dbReference>
<comment type="similarity">
    <text evidence="3">In the N-terminal section; belongs to the uridine kinase family.</text>
</comment>
<comment type="catalytic activity">
    <reaction evidence="10">
        <text>cytidine + ATP = CMP + ADP + H(+)</text>
        <dbReference type="Rhea" id="RHEA:24674"/>
        <dbReference type="ChEBI" id="CHEBI:15378"/>
        <dbReference type="ChEBI" id="CHEBI:17562"/>
        <dbReference type="ChEBI" id="CHEBI:30616"/>
        <dbReference type="ChEBI" id="CHEBI:60377"/>
        <dbReference type="ChEBI" id="CHEBI:456216"/>
        <dbReference type="EC" id="2.7.1.48"/>
    </reaction>
</comment>
<dbReference type="ExpressionAtlas" id="A0A3L6FWK8">
    <property type="expression patterns" value="baseline and differential"/>
</dbReference>
<keyword evidence="8" id="KW-0342">GTP-binding</keyword>
<dbReference type="Gene3D" id="3.40.50.300">
    <property type="entry name" value="P-loop containing nucleotide triphosphate hydrolases"/>
    <property type="match status" value="1"/>
</dbReference>
<evidence type="ECO:0000259" key="12">
    <source>
        <dbReference type="Pfam" id="PF14681"/>
    </source>
</evidence>
<evidence type="ECO:0000256" key="7">
    <source>
        <dbReference type="ARBA" id="ARBA00022777"/>
    </source>
</evidence>
<evidence type="ECO:0000313" key="13">
    <source>
        <dbReference type="EMBL" id="PWZ37650.1"/>
    </source>
</evidence>
<comment type="pathway">
    <text evidence="2 10">Pyrimidine metabolism; CTP biosynthesis via salvage pathway; CTP from cytidine: step 1/3.</text>
</comment>
<evidence type="ECO:0000256" key="1">
    <source>
        <dbReference type="ARBA" id="ARBA00004690"/>
    </source>
</evidence>
<comment type="similarity">
    <text evidence="4">In the C-terminal section; belongs to the UPRTase family.</text>
</comment>
<dbReference type="InterPro" id="IPR000764">
    <property type="entry name" value="Uridine_kinase-like"/>
</dbReference>
<dbReference type="GO" id="GO:0005525">
    <property type="term" value="F:GTP binding"/>
    <property type="evidence" value="ECO:0007669"/>
    <property type="project" value="UniProtKB-KW"/>
</dbReference>
<evidence type="ECO:0000256" key="2">
    <source>
        <dbReference type="ARBA" id="ARBA00004784"/>
    </source>
</evidence>
<dbReference type="CDD" id="cd06223">
    <property type="entry name" value="PRTases_typeI"/>
    <property type="match status" value="1"/>
</dbReference>
<dbReference type="GO" id="GO:0044211">
    <property type="term" value="P:CTP salvage"/>
    <property type="evidence" value="ECO:0007669"/>
    <property type="project" value="UniProtKB-UniPathway"/>
</dbReference>
<dbReference type="InterPro" id="IPR000836">
    <property type="entry name" value="PRTase_dom"/>
</dbReference>
<keyword evidence="9" id="KW-0511">Multifunctional enzyme</keyword>
<dbReference type="GO" id="GO:0044206">
    <property type="term" value="P:UMP salvage"/>
    <property type="evidence" value="ECO:0007669"/>
    <property type="project" value="UniProtKB-UniPathway"/>
</dbReference>
<dbReference type="SUPFAM" id="SSF53271">
    <property type="entry name" value="PRTase-like"/>
    <property type="match status" value="2"/>
</dbReference>
<keyword evidence="10" id="KW-0067">ATP-binding</keyword>
<organism evidence="13">
    <name type="scientific">Zea mays</name>
    <name type="common">Maize</name>
    <dbReference type="NCBI Taxonomy" id="4577"/>
    <lineage>
        <taxon>Eukaryota</taxon>
        <taxon>Viridiplantae</taxon>
        <taxon>Streptophyta</taxon>
        <taxon>Embryophyta</taxon>
        <taxon>Tracheophyta</taxon>
        <taxon>Spermatophyta</taxon>
        <taxon>Magnoliopsida</taxon>
        <taxon>Liliopsida</taxon>
        <taxon>Poales</taxon>
        <taxon>Poaceae</taxon>
        <taxon>PACMAD clade</taxon>
        <taxon>Panicoideae</taxon>
        <taxon>Andropogonodae</taxon>
        <taxon>Andropogoneae</taxon>
        <taxon>Tripsacinae</taxon>
        <taxon>Zea</taxon>
    </lineage>
</organism>
<evidence type="ECO:0000256" key="8">
    <source>
        <dbReference type="ARBA" id="ARBA00023134"/>
    </source>
</evidence>
<evidence type="ECO:0000256" key="9">
    <source>
        <dbReference type="ARBA" id="ARBA00023268"/>
    </source>
</evidence>
<dbReference type="GO" id="GO:0005524">
    <property type="term" value="F:ATP binding"/>
    <property type="evidence" value="ECO:0007669"/>
    <property type="project" value="UniProtKB-KW"/>
</dbReference>
<dbReference type="InterPro" id="IPR027417">
    <property type="entry name" value="P-loop_NTPase"/>
</dbReference>
<comment type="caution">
    <text evidence="13">The sequence shown here is derived from an EMBL/GenBank/DDBJ whole genome shotgun (WGS) entry which is preliminary data.</text>
</comment>
<name>A0A3L6FWK8_MAIZE</name>
<keyword evidence="5 10" id="KW-0808">Transferase</keyword>
<dbReference type="CDD" id="cd02023">
    <property type="entry name" value="UMPK"/>
    <property type="match status" value="1"/>
</dbReference>
<protein>
    <recommendedName>
        <fullName evidence="10">Uridine kinase</fullName>
        <ecNumber evidence="10">2.7.1.48</ecNumber>
    </recommendedName>
</protein>
<dbReference type="PANTHER" id="PTHR10285">
    <property type="entry name" value="URIDINE KINASE"/>
    <property type="match status" value="1"/>
</dbReference>
<reference evidence="13" key="1">
    <citation type="journal article" date="2018" name="Nat. Genet.">
        <title>Extensive intraspecific gene order and gene structural variations between Mo17 and other maize genomes.</title>
        <authorList>
            <person name="Sun S."/>
            <person name="Zhou Y."/>
            <person name="Chen J."/>
            <person name="Shi J."/>
            <person name="Zhao H."/>
            <person name="Zhao H."/>
            <person name="Song W."/>
            <person name="Zhang M."/>
            <person name="Cui Y."/>
            <person name="Dong X."/>
            <person name="Liu H."/>
            <person name="Ma X."/>
            <person name="Jiao Y."/>
            <person name="Wang B."/>
            <person name="Wei X."/>
            <person name="Stein J.C."/>
            <person name="Glaubitz J.C."/>
            <person name="Lu F."/>
            <person name="Yu G."/>
            <person name="Liang C."/>
            <person name="Fengler K."/>
            <person name="Li B."/>
            <person name="Rafalski A."/>
            <person name="Schnable P.S."/>
            <person name="Ware D.H."/>
            <person name="Buckler E.S."/>
            <person name="Lai J."/>
        </authorList>
    </citation>
    <scope>NUCLEOTIDE SEQUENCE [LARGE SCALE GENOMIC DNA]</scope>
    <source>
        <tissue evidence="13">Seedling</tissue>
    </source>
</reference>
<dbReference type="AlphaFoldDB" id="A0A3L6FWK8"/>
<evidence type="ECO:0000256" key="10">
    <source>
        <dbReference type="RuleBase" id="RU003825"/>
    </source>
</evidence>
<accession>A0A3L6FWK8</accession>
<dbReference type="InterPro" id="IPR029057">
    <property type="entry name" value="PRTase-like"/>
</dbReference>
<keyword evidence="6 10" id="KW-0547">Nucleotide-binding</keyword>
<dbReference type="Pfam" id="PF00485">
    <property type="entry name" value="PRK"/>
    <property type="match status" value="1"/>
</dbReference>
<dbReference type="UniPathway" id="UPA00579">
    <property type="reaction ID" value="UER00640"/>
</dbReference>